<feature type="compositionally biased region" description="Polar residues" evidence="1">
    <location>
        <begin position="79"/>
        <end position="113"/>
    </location>
</feature>
<protein>
    <submittedName>
        <fullName evidence="2">Uncharacterized protein</fullName>
    </submittedName>
</protein>
<dbReference type="Proteomes" id="UP000053331">
    <property type="component" value="Unassembled WGS sequence"/>
</dbReference>
<feature type="compositionally biased region" description="Low complexity" evidence="1">
    <location>
        <begin position="30"/>
        <end position="49"/>
    </location>
</feature>
<dbReference type="AlphaFoldDB" id="A0A0F8D6F4"/>
<organism evidence="2 3">
    <name type="scientific">Halorubrum saccharovorum</name>
    <dbReference type="NCBI Taxonomy" id="2248"/>
    <lineage>
        <taxon>Archaea</taxon>
        <taxon>Methanobacteriati</taxon>
        <taxon>Methanobacteriota</taxon>
        <taxon>Stenosarchaea group</taxon>
        <taxon>Halobacteria</taxon>
        <taxon>Halobacteriales</taxon>
        <taxon>Haloferacaceae</taxon>
        <taxon>Halorubrum</taxon>
    </lineage>
</organism>
<evidence type="ECO:0000313" key="3">
    <source>
        <dbReference type="Proteomes" id="UP000053331"/>
    </source>
</evidence>
<keyword evidence="3" id="KW-1185">Reference proteome</keyword>
<feature type="compositionally biased region" description="Basic residues" evidence="1">
    <location>
        <begin position="69"/>
        <end position="78"/>
    </location>
</feature>
<feature type="region of interest" description="Disordered" evidence="1">
    <location>
        <begin position="1"/>
        <end position="113"/>
    </location>
</feature>
<evidence type="ECO:0000313" key="2">
    <source>
        <dbReference type="EMBL" id="KKF39874.1"/>
    </source>
</evidence>
<gene>
    <name evidence="2" type="ORF">FK85_25175</name>
</gene>
<dbReference type="EMBL" id="JNFH02000012">
    <property type="protein sequence ID" value="KKF39874.1"/>
    <property type="molecule type" value="Genomic_DNA"/>
</dbReference>
<accession>A0A0F8D6F4</accession>
<sequence length="113" mass="12124">MDRDPRYLWRTSSTESALNRPRSAAISDFSASRYSRSVRSSRKSAVTTSTPRRSPASVRNEGSSPISPRQRRLRKKSHPSVSGSLAGTSIVVSNRSGSTAAPSGSSRNATAKT</sequence>
<reference evidence="2 3" key="1">
    <citation type="journal article" date="2015" name="Genome Announc.">
        <title>Draft genome sequence of a Halorubrum H3 strain isolated from the burlinskoye salt lake (Altai Krai, Russia).</title>
        <authorList>
            <person name="Rozanov A.S."/>
            <person name="Bryanskaya A.V."/>
            <person name="Malup T.K."/>
            <person name="Kotenko A.V."/>
            <person name="Peltek S.E."/>
        </authorList>
    </citation>
    <scope>NUCLEOTIDE SEQUENCE [LARGE SCALE GENOMIC DNA]</scope>
    <source>
        <strain evidence="2 3">H3</strain>
    </source>
</reference>
<name>A0A0F8D6F4_9EURY</name>
<comment type="caution">
    <text evidence="2">The sequence shown here is derived from an EMBL/GenBank/DDBJ whole genome shotgun (WGS) entry which is preliminary data.</text>
</comment>
<evidence type="ECO:0000256" key="1">
    <source>
        <dbReference type="SAM" id="MobiDB-lite"/>
    </source>
</evidence>
<proteinExistence type="predicted"/>